<proteinExistence type="predicted"/>
<evidence type="ECO:0000313" key="2">
    <source>
        <dbReference type="Proteomes" id="UP000653797"/>
    </source>
</evidence>
<name>A0A927B8F1_9BACT</name>
<dbReference type="RefSeq" id="WP_191042807.1">
    <property type="nucleotide sequence ID" value="NZ_JACXAA010000018.1"/>
</dbReference>
<accession>A0A927B8F1</accession>
<dbReference type="Proteomes" id="UP000653797">
    <property type="component" value="Unassembled WGS sequence"/>
</dbReference>
<reference evidence="1" key="1">
    <citation type="submission" date="2020-09" db="EMBL/GenBank/DDBJ databases">
        <authorList>
            <person name="Kim M.K."/>
        </authorList>
    </citation>
    <scope>NUCLEOTIDE SEQUENCE</scope>
    <source>
        <strain evidence="1">BT704</strain>
    </source>
</reference>
<organism evidence="1 2">
    <name type="scientific">Spirosoma validum</name>
    <dbReference type="NCBI Taxonomy" id="2771355"/>
    <lineage>
        <taxon>Bacteria</taxon>
        <taxon>Pseudomonadati</taxon>
        <taxon>Bacteroidota</taxon>
        <taxon>Cytophagia</taxon>
        <taxon>Cytophagales</taxon>
        <taxon>Cytophagaceae</taxon>
        <taxon>Spirosoma</taxon>
    </lineage>
</organism>
<comment type="caution">
    <text evidence="1">The sequence shown here is derived from an EMBL/GenBank/DDBJ whole genome shotgun (WGS) entry which is preliminary data.</text>
</comment>
<protein>
    <submittedName>
        <fullName evidence="1">Uncharacterized protein</fullName>
    </submittedName>
</protein>
<dbReference type="EMBL" id="JACXAA010000018">
    <property type="protein sequence ID" value="MBD2757183.1"/>
    <property type="molecule type" value="Genomic_DNA"/>
</dbReference>
<evidence type="ECO:0000313" key="1">
    <source>
        <dbReference type="EMBL" id="MBD2757183.1"/>
    </source>
</evidence>
<dbReference type="AlphaFoldDB" id="A0A927B8F1"/>
<gene>
    <name evidence="1" type="ORF">IC230_30180</name>
</gene>
<keyword evidence="2" id="KW-1185">Reference proteome</keyword>
<sequence length="181" mass="19175">MSDINIVSKSNIQVKVLLADPRGLSSGATIGQGTNNWENNDFVRIKVRVSGGNWVTIGQFVGDNAGVGVGGRLRQDTNLNGASSDEPQSPFVDNYFQDFTFNMNDSGTTMGVQVEVDQNGGTEELAFDNIRVFGTQATTAAPVLANIESASLNYNEGSPAAVITRTLTVSDADSPNLTGPW</sequence>